<reference key="1">
    <citation type="submission" date="2009-08" db="EMBL/GenBank/DDBJ databases">
        <title>The genome sequence of Methanothermobacter marburgensis.</title>
        <authorList>
            <person name="Kaster A."/>
            <person name="Seedorf H."/>
            <person name="Goenrich M."/>
            <person name="Wiezer A."/>
            <person name="Liesegang H."/>
            <person name="Thauer R."/>
            <person name="Gottschalk G."/>
        </authorList>
    </citation>
    <scope>NUCLEOTIDE SEQUENCE</scope>
    <source>
        <strain>Marburg</strain>
    </source>
</reference>
<evidence type="ECO:0000313" key="2">
    <source>
        <dbReference type="EMBL" id="ADL58329.1"/>
    </source>
</evidence>
<feature type="compositionally biased region" description="Basic and acidic residues" evidence="1">
    <location>
        <begin position="10"/>
        <end position="23"/>
    </location>
</feature>
<keyword evidence="3" id="KW-1185">Reference proteome</keyword>
<organism evidence="2 3">
    <name type="scientific">Methanothermobacter marburgensis (strain ATCC BAA-927 / DSM 2133 / JCM 14651 / NBRC 100331 / OCM 82 / Marburg)</name>
    <name type="common">Methanobacterium thermoautotrophicum</name>
    <dbReference type="NCBI Taxonomy" id="79929"/>
    <lineage>
        <taxon>Archaea</taxon>
        <taxon>Methanobacteriati</taxon>
        <taxon>Methanobacteriota</taxon>
        <taxon>Methanomada group</taxon>
        <taxon>Methanobacteria</taxon>
        <taxon>Methanobacteriales</taxon>
        <taxon>Methanobacteriaceae</taxon>
        <taxon>Methanothermobacter</taxon>
    </lineage>
</organism>
<protein>
    <submittedName>
        <fullName evidence="2">Uncharacterized protein</fullName>
    </submittedName>
</protein>
<dbReference type="AlphaFoldDB" id="D9PVT1"/>
<accession>D9PVT1</accession>
<evidence type="ECO:0000313" key="3">
    <source>
        <dbReference type="Proteomes" id="UP000000345"/>
    </source>
</evidence>
<dbReference type="EMBL" id="CP001710">
    <property type="protein sequence ID" value="ADL58329.1"/>
    <property type="molecule type" value="Genomic_DNA"/>
</dbReference>
<dbReference type="STRING" id="79929.MTBMA_c07340"/>
<dbReference type="Proteomes" id="UP000000345">
    <property type="component" value="Chromosome"/>
</dbReference>
<dbReference type="HOGENOM" id="CLU_2730475_0_0_2"/>
<dbReference type="KEGG" id="mmg:MTBMA_c07340"/>
<reference evidence="2 3" key="2">
    <citation type="journal article" date="2010" name="J. Bacteriol.">
        <title>Complete genome sequence of Methanothermobacter marburgensis, a methanoarchaeon model organism.</title>
        <authorList>
            <person name="Liesegang H."/>
            <person name="Kaster A.K."/>
            <person name="Wiezer A."/>
            <person name="Goenrich M."/>
            <person name="Wollherr A."/>
            <person name="Seedorf H."/>
            <person name="Gottschalk G."/>
            <person name="Thauer R.K."/>
        </authorList>
    </citation>
    <scope>NUCLEOTIDE SEQUENCE [LARGE SCALE GENOMIC DNA]</scope>
    <source>
        <strain evidence="3">ATCC BAA-927 / DSM 2133 / JCM 14651 / NBRC 100331 / OCM 82 / Marburg</strain>
    </source>
</reference>
<proteinExistence type="predicted"/>
<name>D9PVT1_METTM</name>
<gene>
    <name evidence="2" type="ordered locus">MTBMA_c07340</name>
</gene>
<evidence type="ECO:0000256" key="1">
    <source>
        <dbReference type="SAM" id="MobiDB-lite"/>
    </source>
</evidence>
<dbReference type="PaxDb" id="79929-MTBMA_c07340"/>
<sequence>MCSFPSCEEQGEKEGYRQAHEEQNSNCTAACRDIPYLLRNRHSYTPPSSNFLGNWRFMKPSDFIVLRLSNF</sequence>
<feature type="region of interest" description="Disordered" evidence="1">
    <location>
        <begin position="1"/>
        <end position="25"/>
    </location>
</feature>